<dbReference type="AlphaFoldDB" id="A0A563ELD2"/>
<keyword evidence="1" id="KW-0472">Membrane</keyword>
<evidence type="ECO:0000256" key="1">
    <source>
        <dbReference type="SAM" id="Phobius"/>
    </source>
</evidence>
<reference evidence="3 4" key="1">
    <citation type="submission" date="2019-07" db="EMBL/GenBank/DDBJ databases">
        <title>Lentzea xizangensis sp. nov., isolated from Qinghai-Tibetan Plateau Soils.</title>
        <authorList>
            <person name="Huang J."/>
        </authorList>
    </citation>
    <scope>NUCLEOTIDE SEQUENCE [LARGE SCALE GENOMIC DNA]</scope>
    <source>
        <strain evidence="3 4">FXJ1.1311</strain>
    </source>
</reference>
<evidence type="ECO:0000313" key="3">
    <source>
        <dbReference type="EMBL" id="TWP48005.1"/>
    </source>
</evidence>
<name>A0A563ELD2_9PSEU</name>
<feature type="domain" description="General stress protein 17M-like" evidence="2">
    <location>
        <begin position="24"/>
        <end position="97"/>
    </location>
</feature>
<sequence>MEGRKMMTVAHGPLPTGMPDGWPIGSYDTYLQAQQAVDHLAKSEFPVSGLAIVGVEPTLVERVSARLTWGRVLGTSAASGAWIGLFVGLLLTMMSATPGVAPIAIGLGAGVAFAVVTGAIRYAATRGQHGFVSHSQLVARYYDVVCTPRTAQLGRDLLAAFSLKSPSTTERHRPVRKVSGGIPADHD</sequence>
<dbReference type="OrthoDB" id="3381462at2"/>
<feature type="transmembrane region" description="Helical" evidence="1">
    <location>
        <begin position="100"/>
        <end position="124"/>
    </location>
</feature>
<dbReference type="Proteomes" id="UP000316639">
    <property type="component" value="Unassembled WGS sequence"/>
</dbReference>
<accession>A0A563ELD2</accession>
<protein>
    <submittedName>
        <fullName evidence="3">Magnesium transporter</fullName>
    </submittedName>
</protein>
<organism evidence="3 4">
    <name type="scientific">Lentzea tibetensis</name>
    <dbReference type="NCBI Taxonomy" id="2591470"/>
    <lineage>
        <taxon>Bacteria</taxon>
        <taxon>Bacillati</taxon>
        <taxon>Actinomycetota</taxon>
        <taxon>Actinomycetes</taxon>
        <taxon>Pseudonocardiales</taxon>
        <taxon>Pseudonocardiaceae</taxon>
        <taxon>Lentzea</taxon>
    </lineage>
</organism>
<keyword evidence="1" id="KW-1133">Transmembrane helix</keyword>
<evidence type="ECO:0000259" key="2">
    <source>
        <dbReference type="Pfam" id="PF11181"/>
    </source>
</evidence>
<gene>
    <name evidence="3" type="ORF">FKR81_30545</name>
</gene>
<feature type="transmembrane region" description="Helical" evidence="1">
    <location>
        <begin position="72"/>
        <end position="94"/>
    </location>
</feature>
<keyword evidence="1" id="KW-0812">Transmembrane</keyword>
<keyword evidence="4" id="KW-1185">Reference proteome</keyword>
<dbReference type="InterPro" id="IPR025889">
    <property type="entry name" value="GSP17M-like_dom"/>
</dbReference>
<dbReference type="EMBL" id="VOBR01000023">
    <property type="protein sequence ID" value="TWP48005.1"/>
    <property type="molecule type" value="Genomic_DNA"/>
</dbReference>
<comment type="caution">
    <text evidence="3">The sequence shown here is derived from an EMBL/GenBank/DDBJ whole genome shotgun (WGS) entry which is preliminary data.</text>
</comment>
<evidence type="ECO:0000313" key="4">
    <source>
        <dbReference type="Proteomes" id="UP000316639"/>
    </source>
</evidence>
<dbReference type="Pfam" id="PF11181">
    <property type="entry name" value="YflT"/>
    <property type="match status" value="1"/>
</dbReference>
<proteinExistence type="predicted"/>